<protein>
    <submittedName>
        <fullName evidence="7">Uncharacterized protein</fullName>
    </submittedName>
</protein>
<dbReference type="Ensembl" id="ENSMUNT00000029784.1">
    <property type="protein sequence ID" value="ENSMUNP00000031369.1"/>
    <property type="gene ID" value="ENSMUNG00000021313.1"/>
</dbReference>
<evidence type="ECO:0000313" key="8">
    <source>
        <dbReference type="Proteomes" id="UP000694405"/>
    </source>
</evidence>
<dbReference type="AlphaFoldDB" id="A0A8V5GFH2"/>
<dbReference type="Pfam" id="PF00335">
    <property type="entry name" value="Tetraspanin"/>
    <property type="match status" value="1"/>
</dbReference>
<evidence type="ECO:0000256" key="4">
    <source>
        <dbReference type="ARBA" id="ARBA00023136"/>
    </source>
</evidence>
<dbReference type="GO" id="GO:0016020">
    <property type="term" value="C:membrane"/>
    <property type="evidence" value="ECO:0007669"/>
    <property type="project" value="UniProtKB-SubCell"/>
</dbReference>
<reference evidence="7" key="3">
    <citation type="submission" date="2025-09" db="UniProtKB">
        <authorList>
            <consortium name="Ensembl"/>
        </authorList>
    </citation>
    <scope>IDENTIFICATION</scope>
</reference>
<proteinExistence type="predicted"/>
<feature type="transmembrane region" description="Helical" evidence="6">
    <location>
        <begin position="25"/>
        <end position="50"/>
    </location>
</feature>
<feature type="compositionally biased region" description="Low complexity" evidence="5">
    <location>
        <begin position="205"/>
        <end position="225"/>
    </location>
</feature>
<keyword evidence="2 6" id="KW-0812">Transmembrane</keyword>
<feature type="transmembrane region" description="Helical" evidence="6">
    <location>
        <begin position="62"/>
        <end position="81"/>
    </location>
</feature>
<evidence type="ECO:0000256" key="6">
    <source>
        <dbReference type="SAM" id="Phobius"/>
    </source>
</evidence>
<feature type="region of interest" description="Disordered" evidence="5">
    <location>
        <begin position="300"/>
        <end position="319"/>
    </location>
</feature>
<accession>A0A8V5GFH2</accession>
<evidence type="ECO:0000256" key="2">
    <source>
        <dbReference type="ARBA" id="ARBA00022692"/>
    </source>
</evidence>
<keyword evidence="8" id="KW-1185">Reference proteome</keyword>
<evidence type="ECO:0000256" key="3">
    <source>
        <dbReference type="ARBA" id="ARBA00022989"/>
    </source>
</evidence>
<gene>
    <name evidence="7" type="primary">LOC101867951</name>
</gene>
<comment type="subcellular location">
    <subcellularLocation>
        <location evidence="1">Membrane</location>
        <topology evidence="1">Multi-pass membrane protein</topology>
    </subcellularLocation>
</comment>
<organism evidence="7 8">
    <name type="scientific">Melopsittacus undulatus</name>
    <name type="common">Budgerigar</name>
    <name type="synonym">Psittacus undulatus</name>
    <dbReference type="NCBI Taxonomy" id="13146"/>
    <lineage>
        <taxon>Eukaryota</taxon>
        <taxon>Metazoa</taxon>
        <taxon>Chordata</taxon>
        <taxon>Craniata</taxon>
        <taxon>Vertebrata</taxon>
        <taxon>Euteleostomi</taxon>
        <taxon>Archelosauria</taxon>
        <taxon>Archosauria</taxon>
        <taxon>Dinosauria</taxon>
        <taxon>Saurischia</taxon>
        <taxon>Theropoda</taxon>
        <taxon>Coelurosauria</taxon>
        <taxon>Aves</taxon>
        <taxon>Neognathae</taxon>
        <taxon>Neoaves</taxon>
        <taxon>Telluraves</taxon>
        <taxon>Australaves</taxon>
        <taxon>Psittaciformes</taxon>
        <taxon>Psittaculidae</taxon>
        <taxon>Melopsittacus</taxon>
    </lineage>
</organism>
<name>A0A8V5GFH2_MELUD</name>
<evidence type="ECO:0000313" key="7">
    <source>
        <dbReference type="Ensembl" id="ENSMUNP00000031369.1"/>
    </source>
</evidence>
<feature type="region of interest" description="Disordered" evidence="5">
    <location>
        <begin position="189"/>
        <end position="227"/>
    </location>
</feature>
<dbReference type="PRINTS" id="PR00259">
    <property type="entry name" value="TMFOUR"/>
</dbReference>
<evidence type="ECO:0000256" key="5">
    <source>
        <dbReference type="SAM" id="MobiDB-lite"/>
    </source>
</evidence>
<sequence length="421" mass="44850">MESPEAGGTVSPEEDFSFVSPIVKFVLFFFNMLFWVISMVMVAVGVYAWLLKHAEATMACLVVDPAILLIVVGVLTFLIAFCGCIGSLRENIVLLQAVSPWARGDLPWATPRGCGHFAVVLPGHHTPLACSSPSAWPSSSSCSWSLVCWALSSPIRHVGRSVRSSMVPSCTTGMTWTCRTSLTLGRRSSAAVGVSPTRTGPRTCTSTAPRTTPAGSAAPSPSPAACRMTTRLSSTPCVDMAYRPWATWRPVLSSTPMAASTAWSTGSTGTSSCWGALRWGWQPHSWWASCWLRSSSTRSETRSSCSSTTSSTGQTPCTDPGALQRLSPPGFPNPGSVGRAEGTLLEKRKVGAVDAGSVHCGWVWLGRIKLLCPVCGTKLLSVCMSVLGDSELMCRLCLKHWDVLPISCAGDEHLSVCPSMP</sequence>
<feature type="compositionally biased region" description="Low complexity" evidence="5">
    <location>
        <begin position="300"/>
        <end position="312"/>
    </location>
</feature>
<keyword evidence="4 6" id="KW-0472">Membrane</keyword>
<dbReference type="Proteomes" id="UP000694405">
    <property type="component" value="Chromosome 5"/>
</dbReference>
<dbReference type="InterPro" id="IPR018499">
    <property type="entry name" value="Tetraspanin/Peripherin"/>
</dbReference>
<reference evidence="7" key="2">
    <citation type="submission" date="2025-08" db="UniProtKB">
        <authorList>
            <consortium name="Ensembl"/>
        </authorList>
    </citation>
    <scope>IDENTIFICATION</scope>
</reference>
<reference evidence="7" key="1">
    <citation type="submission" date="2020-03" db="EMBL/GenBank/DDBJ databases">
        <title>Melopsittacus undulatus (budgerigar) genome, bMelUnd1, maternal haplotype with Z.</title>
        <authorList>
            <person name="Gedman G."/>
            <person name="Mountcastle J."/>
            <person name="Haase B."/>
            <person name="Formenti G."/>
            <person name="Wright T."/>
            <person name="Apodaca J."/>
            <person name="Pelan S."/>
            <person name="Chow W."/>
            <person name="Rhie A."/>
            <person name="Howe K."/>
            <person name="Fedrigo O."/>
            <person name="Jarvis E.D."/>
        </authorList>
    </citation>
    <scope>NUCLEOTIDE SEQUENCE [LARGE SCALE GENOMIC DNA]</scope>
</reference>
<evidence type="ECO:0000256" key="1">
    <source>
        <dbReference type="ARBA" id="ARBA00004141"/>
    </source>
</evidence>
<keyword evidence="3 6" id="KW-1133">Transmembrane helix</keyword>